<dbReference type="EMBL" id="ML976977">
    <property type="protein sequence ID" value="KAF1963802.1"/>
    <property type="molecule type" value="Genomic_DNA"/>
</dbReference>
<name>A0A6A5UJ44_9PLEO</name>
<dbReference type="AlphaFoldDB" id="A0A6A5UJ44"/>
<sequence length="119" mass="13896">MHLFRWCRCRHCLCYSSLRRVGRWKTGSLINASMIPIPPSYNTCWCRKMSFRQANSLRWNCCDTSGHINICTRMCTGDLMVSLSLRSLSMEMVTFKPITHGSAFKLKLCRLPWPTRGMR</sequence>
<keyword evidence="2" id="KW-1185">Reference proteome</keyword>
<accession>A0A6A5UJ44</accession>
<evidence type="ECO:0000313" key="2">
    <source>
        <dbReference type="Proteomes" id="UP000800035"/>
    </source>
</evidence>
<organism evidence="1 2">
    <name type="scientific">Byssothecium circinans</name>
    <dbReference type="NCBI Taxonomy" id="147558"/>
    <lineage>
        <taxon>Eukaryota</taxon>
        <taxon>Fungi</taxon>
        <taxon>Dikarya</taxon>
        <taxon>Ascomycota</taxon>
        <taxon>Pezizomycotina</taxon>
        <taxon>Dothideomycetes</taxon>
        <taxon>Pleosporomycetidae</taxon>
        <taxon>Pleosporales</taxon>
        <taxon>Massarineae</taxon>
        <taxon>Massarinaceae</taxon>
        <taxon>Byssothecium</taxon>
    </lineage>
</organism>
<proteinExistence type="predicted"/>
<dbReference type="Proteomes" id="UP000800035">
    <property type="component" value="Unassembled WGS sequence"/>
</dbReference>
<evidence type="ECO:0000313" key="1">
    <source>
        <dbReference type="EMBL" id="KAF1963802.1"/>
    </source>
</evidence>
<reference evidence="1" key="1">
    <citation type="journal article" date="2020" name="Stud. Mycol.">
        <title>101 Dothideomycetes genomes: a test case for predicting lifestyles and emergence of pathogens.</title>
        <authorList>
            <person name="Haridas S."/>
            <person name="Albert R."/>
            <person name="Binder M."/>
            <person name="Bloem J."/>
            <person name="Labutti K."/>
            <person name="Salamov A."/>
            <person name="Andreopoulos B."/>
            <person name="Baker S."/>
            <person name="Barry K."/>
            <person name="Bills G."/>
            <person name="Bluhm B."/>
            <person name="Cannon C."/>
            <person name="Castanera R."/>
            <person name="Culley D."/>
            <person name="Daum C."/>
            <person name="Ezra D."/>
            <person name="Gonzalez J."/>
            <person name="Henrissat B."/>
            <person name="Kuo A."/>
            <person name="Liang C."/>
            <person name="Lipzen A."/>
            <person name="Lutzoni F."/>
            <person name="Magnuson J."/>
            <person name="Mondo S."/>
            <person name="Nolan M."/>
            <person name="Ohm R."/>
            <person name="Pangilinan J."/>
            <person name="Park H.-J."/>
            <person name="Ramirez L."/>
            <person name="Alfaro M."/>
            <person name="Sun H."/>
            <person name="Tritt A."/>
            <person name="Yoshinaga Y."/>
            <person name="Zwiers L.-H."/>
            <person name="Turgeon B."/>
            <person name="Goodwin S."/>
            <person name="Spatafora J."/>
            <person name="Crous P."/>
            <person name="Grigoriev I."/>
        </authorList>
    </citation>
    <scope>NUCLEOTIDE SEQUENCE</scope>
    <source>
        <strain evidence="1">CBS 675.92</strain>
    </source>
</reference>
<protein>
    <submittedName>
        <fullName evidence="1">Uncharacterized protein</fullName>
    </submittedName>
</protein>
<gene>
    <name evidence="1" type="ORF">CC80DRAFT_13292</name>
</gene>